<accession>A0A091BWL8</accession>
<dbReference type="eggNOG" id="ENOG50323IN">
    <property type="taxonomic scope" value="Bacteria"/>
</dbReference>
<proteinExistence type="predicted"/>
<name>A0A091BWL8_9GAMM</name>
<reference evidence="3 4" key="1">
    <citation type="submission" date="2013-09" db="EMBL/GenBank/DDBJ databases">
        <title>Genome sequencing of Arenimonas composti.</title>
        <authorList>
            <person name="Chen F."/>
            <person name="Wang G."/>
        </authorList>
    </citation>
    <scope>NUCLEOTIDE SEQUENCE [LARGE SCALE GENOMIC DNA]</scope>
    <source>
        <strain evidence="3 4">TR7-09</strain>
    </source>
</reference>
<organism evidence="3 4">
    <name type="scientific">Arenimonas composti TR7-09 = DSM 18010</name>
    <dbReference type="NCBI Taxonomy" id="1121013"/>
    <lineage>
        <taxon>Bacteria</taxon>
        <taxon>Pseudomonadati</taxon>
        <taxon>Pseudomonadota</taxon>
        <taxon>Gammaproteobacteria</taxon>
        <taxon>Lysobacterales</taxon>
        <taxon>Lysobacteraceae</taxon>
        <taxon>Arenimonas</taxon>
    </lineage>
</organism>
<dbReference type="STRING" id="1121013.GCA_000426365_02674"/>
<dbReference type="RefSeq" id="WP_026817568.1">
    <property type="nucleotide sequence ID" value="NZ_AUFF01000012.1"/>
</dbReference>
<feature type="region of interest" description="Disordered" evidence="1">
    <location>
        <begin position="136"/>
        <end position="156"/>
    </location>
</feature>
<feature type="signal peptide" evidence="2">
    <location>
        <begin position="1"/>
        <end position="25"/>
    </location>
</feature>
<evidence type="ECO:0000313" key="3">
    <source>
        <dbReference type="EMBL" id="KFN48740.1"/>
    </source>
</evidence>
<evidence type="ECO:0000256" key="1">
    <source>
        <dbReference type="SAM" id="MobiDB-lite"/>
    </source>
</evidence>
<dbReference type="OrthoDB" id="5966306at2"/>
<dbReference type="Proteomes" id="UP000029391">
    <property type="component" value="Unassembled WGS sequence"/>
</dbReference>
<protein>
    <submittedName>
        <fullName evidence="3">Uncharacterized protein</fullName>
    </submittedName>
</protein>
<dbReference type="EMBL" id="AWXU01000049">
    <property type="protein sequence ID" value="KFN48740.1"/>
    <property type="molecule type" value="Genomic_DNA"/>
</dbReference>
<feature type="compositionally biased region" description="Low complexity" evidence="1">
    <location>
        <begin position="136"/>
        <end position="151"/>
    </location>
</feature>
<sequence>MPTSRIRTALIAGLLAAASLVPAHAGEPERPFIERSLVLAPARVAGWRLTKAQDFEGRPELGVGFSYRHGDHPDVLVSVFVYPHGRQEGVDVVGQLALAMRRELEDVAAGGTYEDLVFGEETDFHVVTPVKQAEAANEAANDAGNDAGNDAVEPRDGAESGDIAIAAIEEVEAELAVNDPDRGRRQPVTMTRAGEPILSVSYLFHRQLYAFKLRISARQEHIDAATFAAFADMAVHAIAPLIDVRNTGGCASATIHVDGSAGEASEGFADFVRQLARAKARGEREGCAPTLDTAVPAGFEGIELDVSGLWGRR</sequence>
<dbReference type="AlphaFoldDB" id="A0A091BWL8"/>
<gene>
    <name evidence="3" type="ORF">P873_13870</name>
</gene>
<feature type="chain" id="PRO_5001871986" evidence="2">
    <location>
        <begin position="26"/>
        <end position="313"/>
    </location>
</feature>
<keyword evidence="4" id="KW-1185">Reference proteome</keyword>
<evidence type="ECO:0000256" key="2">
    <source>
        <dbReference type="SAM" id="SignalP"/>
    </source>
</evidence>
<keyword evidence="2" id="KW-0732">Signal</keyword>
<evidence type="ECO:0000313" key="4">
    <source>
        <dbReference type="Proteomes" id="UP000029391"/>
    </source>
</evidence>
<comment type="caution">
    <text evidence="3">The sequence shown here is derived from an EMBL/GenBank/DDBJ whole genome shotgun (WGS) entry which is preliminary data.</text>
</comment>